<dbReference type="Proteomes" id="UP001500683">
    <property type="component" value="Unassembled WGS sequence"/>
</dbReference>
<keyword evidence="3" id="KW-1185">Reference proteome</keyword>
<gene>
    <name evidence="2" type="ORF">GCM10022214_20340</name>
</gene>
<dbReference type="RefSeq" id="WP_344944242.1">
    <property type="nucleotide sequence ID" value="NZ_BAAAZG010000010.1"/>
</dbReference>
<reference evidence="3" key="1">
    <citation type="journal article" date="2019" name="Int. J. Syst. Evol. Microbiol.">
        <title>The Global Catalogue of Microorganisms (GCM) 10K type strain sequencing project: providing services to taxonomists for standard genome sequencing and annotation.</title>
        <authorList>
            <consortium name="The Broad Institute Genomics Platform"/>
            <consortium name="The Broad Institute Genome Sequencing Center for Infectious Disease"/>
            <person name="Wu L."/>
            <person name="Ma J."/>
        </authorList>
    </citation>
    <scope>NUCLEOTIDE SEQUENCE [LARGE SCALE GENOMIC DNA]</scope>
    <source>
        <strain evidence="3">JCM 16702</strain>
    </source>
</reference>
<organism evidence="2 3">
    <name type="scientific">Actinomadura miaoliensis</name>
    <dbReference type="NCBI Taxonomy" id="430685"/>
    <lineage>
        <taxon>Bacteria</taxon>
        <taxon>Bacillati</taxon>
        <taxon>Actinomycetota</taxon>
        <taxon>Actinomycetes</taxon>
        <taxon>Streptosporangiales</taxon>
        <taxon>Thermomonosporaceae</taxon>
        <taxon>Actinomadura</taxon>
    </lineage>
</organism>
<protein>
    <recommendedName>
        <fullName evidence="4">Flp family type IVb pilin</fullName>
    </recommendedName>
</protein>
<keyword evidence="1" id="KW-0812">Transmembrane</keyword>
<feature type="transmembrane region" description="Helical" evidence="1">
    <location>
        <begin position="31"/>
        <end position="52"/>
    </location>
</feature>
<evidence type="ECO:0000313" key="3">
    <source>
        <dbReference type="Proteomes" id="UP001500683"/>
    </source>
</evidence>
<accession>A0ABP7VF42</accession>
<evidence type="ECO:0008006" key="4">
    <source>
        <dbReference type="Google" id="ProtNLM"/>
    </source>
</evidence>
<name>A0ABP7VF42_9ACTN</name>
<comment type="caution">
    <text evidence="2">The sequence shown here is derived from an EMBL/GenBank/DDBJ whole genome shotgun (WGS) entry which is preliminary data.</text>
</comment>
<keyword evidence="1" id="KW-0472">Membrane</keyword>
<keyword evidence="1" id="KW-1133">Transmembrane helix</keyword>
<sequence length="78" mass="7820">MTPLRNASIRVTALIAAHTTRGDRDRGEGPLSYIAVALLIAAIAVAVAASGVGDTIVSQIQTAVQNIFTRGSAAGSSG</sequence>
<evidence type="ECO:0000313" key="2">
    <source>
        <dbReference type="EMBL" id="GAA4066021.1"/>
    </source>
</evidence>
<proteinExistence type="predicted"/>
<evidence type="ECO:0000256" key="1">
    <source>
        <dbReference type="SAM" id="Phobius"/>
    </source>
</evidence>
<dbReference type="EMBL" id="BAAAZG010000010">
    <property type="protein sequence ID" value="GAA4066021.1"/>
    <property type="molecule type" value="Genomic_DNA"/>
</dbReference>